<evidence type="ECO:0000313" key="2">
    <source>
        <dbReference type="Proteomes" id="UP000276133"/>
    </source>
</evidence>
<proteinExistence type="predicted"/>
<keyword evidence="2" id="KW-1185">Reference proteome</keyword>
<protein>
    <submittedName>
        <fullName evidence="1">Uncharacterized protein</fullName>
    </submittedName>
</protein>
<name>A0A3M7P2Z1_BRAPC</name>
<accession>A0A3M7P2Z1</accession>
<dbReference type="AlphaFoldDB" id="A0A3M7P2Z1"/>
<evidence type="ECO:0000313" key="1">
    <source>
        <dbReference type="EMBL" id="RMZ93446.1"/>
    </source>
</evidence>
<dbReference type="EMBL" id="REGN01013802">
    <property type="protein sequence ID" value="RMZ93446.1"/>
    <property type="molecule type" value="Genomic_DNA"/>
</dbReference>
<gene>
    <name evidence="1" type="ORF">BpHYR1_020131</name>
</gene>
<comment type="caution">
    <text evidence="1">The sequence shown here is derived from an EMBL/GenBank/DDBJ whole genome shotgun (WGS) entry which is preliminary data.</text>
</comment>
<sequence>MNLDMLDNYSKEKSSGVGVHFNILPSSNMCFTCKIALSQVLLFLFSLLPTCCRQFGLVQGTQQNLHSLRKLLIHRILHLFPVSFENIFDIVLNFQA</sequence>
<reference evidence="1 2" key="1">
    <citation type="journal article" date="2018" name="Sci. Rep.">
        <title>Genomic signatures of local adaptation to the degree of environmental predictability in rotifers.</title>
        <authorList>
            <person name="Franch-Gras L."/>
            <person name="Hahn C."/>
            <person name="Garcia-Roger E.M."/>
            <person name="Carmona M.J."/>
            <person name="Serra M."/>
            <person name="Gomez A."/>
        </authorList>
    </citation>
    <scope>NUCLEOTIDE SEQUENCE [LARGE SCALE GENOMIC DNA]</scope>
    <source>
        <strain evidence="1">HYR1</strain>
    </source>
</reference>
<dbReference type="Proteomes" id="UP000276133">
    <property type="component" value="Unassembled WGS sequence"/>
</dbReference>
<organism evidence="1 2">
    <name type="scientific">Brachionus plicatilis</name>
    <name type="common">Marine rotifer</name>
    <name type="synonym">Brachionus muelleri</name>
    <dbReference type="NCBI Taxonomy" id="10195"/>
    <lineage>
        <taxon>Eukaryota</taxon>
        <taxon>Metazoa</taxon>
        <taxon>Spiralia</taxon>
        <taxon>Gnathifera</taxon>
        <taxon>Rotifera</taxon>
        <taxon>Eurotatoria</taxon>
        <taxon>Monogononta</taxon>
        <taxon>Pseudotrocha</taxon>
        <taxon>Ploima</taxon>
        <taxon>Brachionidae</taxon>
        <taxon>Brachionus</taxon>
    </lineage>
</organism>